<name>A0A8D2CKS7_SCIVU</name>
<evidence type="ECO:0000313" key="6">
    <source>
        <dbReference type="Proteomes" id="UP000694564"/>
    </source>
</evidence>
<evidence type="ECO:0000313" key="5">
    <source>
        <dbReference type="Ensembl" id="ENSSVLP00005002950.1"/>
    </source>
</evidence>
<feature type="domain" description="Beta/gamma crystallin 'Greek key'" evidence="4">
    <location>
        <begin position="291"/>
        <end position="336"/>
    </location>
</feature>
<evidence type="ECO:0000256" key="3">
    <source>
        <dbReference type="SAM" id="MobiDB-lite"/>
    </source>
</evidence>
<dbReference type="InterPro" id="IPR050252">
    <property type="entry name" value="Beta/Gamma-Crystallin"/>
</dbReference>
<dbReference type="Gene3D" id="2.60.20.10">
    <property type="entry name" value="Crystallins"/>
    <property type="match status" value="6"/>
</dbReference>
<feature type="domain" description="Beta/gamma crystallin 'Greek key'" evidence="4">
    <location>
        <begin position="506"/>
        <end position="549"/>
    </location>
</feature>
<feature type="region of interest" description="Disordered" evidence="3">
    <location>
        <begin position="83"/>
        <end position="103"/>
    </location>
</feature>
<evidence type="ECO:0000259" key="4">
    <source>
        <dbReference type="PROSITE" id="PS50915"/>
    </source>
</evidence>
<reference evidence="5" key="1">
    <citation type="submission" date="2020-06" db="EMBL/GenBank/DDBJ databases">
        <authorList>
            <consortium name="Wellcome Sanger Institute Data Sharing"/>
        </authorList>
    </citation>
    <scope>NUCLEOTIDE SEQUENCE [LARGE SCALE GENOMIC DNA]</scope>
</reference>
<comment type="similarity">
    <text evidence="1">Belongs to the beta/gamma-crystallin family.</text>
</comment>
<protein>
    <recommendedName>
        <fullName evidence="4">Beta/gamma crystallin 'Greek key' domain-containing protein</fullName>
    </recommendedName>
</protein>
<dbReference type="Proteomes" id="UP000694564">
    <property type="component" value="Chromosome 1"/>
</dbReference>
<evidence type="ECO:0000256" key="1">
    <source>
        <dbReference type="ARBA" id="ARBA00009646"/>
    </source>
</evidence>
<dbReference type="PANTHER" id="PTHR11818:SF50">
    <property type="entry name" value="BETA_GAMMA CRYSTALLIN DOMAIN-CONTAINING PROTEIN 2"/>
    <property type="match status" value="1"/>
</dbReference>
<dbReference type="InterPro" id="IPR035992">
    <property type="entry name" value="Ricin_B-like_lectins"/>
</dbReference>
<dbReference type="PRINTS" id="PR01367">
    <property type="entry name" value="BGCRYSTALLIN"/>
</dbReference>
<dbReference type="SUPFAM" id="SSF50370">
    <property type="entry name" value="Ricin B-like lectins"/>
    <property type="match status" value="1"/>
</dbReference>
<reference evidence="5" key="3">
    <citation type="submission" date="2025-09" db="UniProtKB">
        <authorList>
            <consortium name="Ensembl"/>
        </authorList>
    </citation>
    <scope>IDENTIFICATION</scope>
</reference>
<dbReference type="InterPro" id="IPR001064">
    <property type="entry name" value="Beta/gamma_crystallin"/>
</dbReference>
<feature type="domain" description="Beta/gamma crystallin 'Greek key'" evidence="4">
    <location>
        <begin position="337"/>
        <end position="379"/>
    </location>
</feature>
<feature type="domain" description="Beta/gamma crystallin 'Greek key'" evidence="4">
    <location>
        <begin position="148"/>
        <end position="191"/>
    </location>
</feature>
<keyword evidence="6" id="KW-1185">Reference proteome</keyword>
<dbReference type="PROSITE" id="PS50231">
    <property type="entry name" value="RICIN_B_LECTIN"/>
    <property type="match status" value="1"/>
</dbReference>
<keyword evidence="2" id="KW-0677">Repeat</keyword>
<feature type="domain" description="Beta/gamma crystallin 'Greek key'" evidence="4">
    <location>
        <begin position="555"/>
        <end position="595"/>
    </location>
</feature>
<evidence type="ECO:0000256" key="2">
    <source>
        <dbReference type="ARBA" id="ARBA00022737"/>
    </source>
</evidence>
<dbReference type="Gene3D" id="2.80.10.50">
    <property type="match status" value="1"/>
</dbReference>
<accession>A0A8D2CKS7</accession>
<reference evidence="5" key="2">
    <citation type="submission" date="2025-08" db="UniProtKB">
        <authorList>
            <consortium name="Ensembl"/>
        </authorList>
    </citation>
    <scope>IDENTIFICATION</scope>
</reference>
<dbReference type="OrthoDB" id="8823304at2759"/>
<dbReference type="PANTHER" id="PTHR11818">
    <property type="entry name" value="BETA/GAMMA CRYSTALLIN"/>
    <property type="match status" value="1"/>
</dbReference>
<dbReference type="Ensembl" id="ENSSVLT00005003220.1">
    <property type="protein sequence ID" value="ENSSVLP00005002950.1"/>
    <property type="gene ID" value="ENSSVLG00005002324.1"/>
</dbReference>
<dbReference type="AlphaFoldDB" id="A0A8D2CKS7"/>
<dbReference type="SUPFAM" id="SSF49695">
    <property type="entry name" value="gamma-Crystallin-like"/>
    <property type="match status" value="3"/>
</dbReference>
<feature type="domain" description="Beta/gamma crystallin 'Greek key'" evidence="4">
    <location>
        <begin position="238"/>
        <end position="280"/>
    </location>
</feature>
<organism evidence="5 6">
    <name type="scientific">Sciurus vulgaris</name>
    <name type="common">Eurasian red squirrel</name>
    <dbReference type="NCBI Taxonomy" id="55149"/>
    <lineage>
        <taxon>Eukaryota</taxon>
        <taxon>Metazoa</taxon>
        <taxon>Chordata</taxon>
        <taxon>Craniata</taxon>
        <taxon>Vertebrata</taxon>
        <taxon>Euteleostomi</taxon>
        <taxon>Mammalia</taxon>
        <taxon>Eutheria</taxon>
        <taxon>Euarchontoglires</taxon>
        <taxon>Glires</taxon>
        <taxon>Rodentia</taxon>
        <taxon>Sciuromorpha</taxon>
        <taxon>Sciuridae</taxon>
        <taxon>Sciurinae</taxon>
        <taxon>Sciurini</taxon>
        <taxon>Sciurus</taxon>
    </lineage>
</organism>
<feature type="domain" description="Beta/gamma crystallin 'Greek key'" evidence="4">
    <location>
        <begin position="596"/>
        <end position="637"/>
    </location>
</feature>
<sequence length="773" mass="85387">MLKKHVTGAKSPHLEPGAEMLARNRPTSRLGGSLLFGSLVPATKEAPALEPLGKKLSALPPHGAPGLKKVPGQLPLLCSRRPPPEKPACAQPPEGWSPALKTQGKLNTRPGKVIVFSEPGCQGSSREVWEDAADASGWAAASIRVVRGCWVLYEQPEFQGRKLVLPEGDMELRVPGPAWSTQGIGSLRRAVCDYCIPEISLFPEEGLKGEQVKLTEALEDLQGLERPLQVASATVSAGLWLLYPKPFFEDTPYILEPGEYPTSEAWSTSDPSVGSLKPVRLMTPIICHSFPQAVVYEAPGFQGQSWEVSRDIYNLQQPEDSQSPHLASVGSLRILGGCWVGYEKEGFRGHQYLLEEGAYADWTHWGGFDEWLTSLRVIRTDFGDPAVVLFEAMDFEGPGVEVRAALPDVELVRHGPRTQAIHVLSGVWVAYEQKGVYRNCDDWGAGNSALASLQPVLQVGEHDLHFVSKIQLFSGPDFLGDHISFEDDQASLPASFQPQSCRVHGGSWILFDDKNFQGDQHILSEGEFPTLTAMGCLSSTVLGSLRKVPLHFAEPAIFLYGRECFEGKEIELDREVRSLQAEGFNNHVLSVRIEGGVWVLCEHSDFRGRQWLVSSCEITNWLTYSGTQRVGSLYPIKQRRAYFRLWNAALGGFLAVPDHVEDMKAGRVVVSEPRAGGSFVWYYEDGLLKNQVAPTMSLQVIGPPSLGSKVVLWAESRLPRQTWSINDSGHICSQMFEGRILDVKGGRGYDRDHVVLWELAKDRASQIWTVHVL</sequence>
<dbReference type="InterPro" id="IPR011024">
    <property type="entry name" value="G_crystallin-like"/>
</dbReference>
<dbReference type="GeneTree" id="ENSGT00940000157740"/>
<dbReference type="PROSITE" id="PS50915">
    <property type="entry name" value="CRYSTALLIN_BETA_GAMMA"/>
    <property type="match status" value="7"/>
</dbReference>
<dbReference type="SMART" id="SM00247">
    <property type="entry name" value="XTALbg"/>
    <property type="match status" value="6"/>
</dbReference>
<proteinExistence type="inferred from homology"/>
<dbReference type="Pfam" id="PF00030">
    <property type="entry name" value="Crystall"/>
    <property type="match status" value="6"/>
</dbReference>